<organism evidence="4 5">
    <name type="scientific">Eubacterium ramulus</name>
    <dbReference type="NCBI Taxonomy" id="39490"/>
    <lineage>
        <taxon>Bacteria</taxon>
        <taxon>Bacillati</taxon>
        <taxon>Bacillota</taxon>
        <taxon>Clostridia</taxon>
        <taxon>Eubacteriales</taxon>
        <taxon>Eubacteriaceae</taxon>
        <taxon>Eubacterium</taxon>
    </lineage>
</organism>
<dbReference type="GeneID" id="42786159"/>
<dbReference type="EMBL" id="CYYA01000028">
    <property type="protein sequence ID" value="CUN25603.1"/>
    <property type="molecule type" value="Genomic_DNA"/>
</dbReference>
<dbReference type="STRING" id="39490.ERS852448_02848"/>
<keyword evidence="4" id="KW-0012">Acyltransferase</keyword>
<dbReference type="PANTHER" id="PTHR23416">
    <property type="entry name" value="SIALIC ACID SYNTHASE-RELATED"/>
    <property type="match status" value="1"/>
</dbReference>
<comment type="similarity">
    <text evidence="1">Belongs to the transferase hexapeptide repeat family.</text>
</comment>
<keyword evidence="2 4" id="KW-0808">Transferase</keyword>
<dbReference type="SUPFAM" id="SSF51161">
    <property type="entry name" value="Trimeric LpxA-like enzymes"/>
    <property type="match status" value="1"/>
</dbReference>
<evidence type="ECO:0000256" key="2">
    <source>
        <dbReference type="ARBA" id="ARBA00022679"/>
    </source>
</evidence>
<dbReference type="AlphaFoldDB" id="A0A173VEM5"/>
<protein>
    <submittedName>
        <fullName evidence="4">Putative acetyltransferase SACOL2570</fullName>
        <ecNumber evidence="4">2.3.1.-</ecNumber>
    </submittedName>
</protein>
<dbReference type="GO" id="GO:0008374">
    <property type="term" value="F:O-acyltransferase activity"/>
    <property type="evidence" value="ECO:0007669"/>
    <property type="project" value="TreeGrafter"/>
</dbReference>
<name>A0A173VEM5_EUBRA</name>
<dbReference type="InterPro" id="IPR001451">
    <property type="entry name" value="Hexapep"/>
</dbReference>
<dbReference type="OrthoDB" id="9801697at2"/>
<proteinExistence type="inferred from homology"/>
<evidence type="ECO:0000256" key="3">
    <source>
        <dbReference type="ARBA" id="ARBA00022737"/>
    </source>
</evidence>
<dbReference type="Pfam" id="PF14602">
    <property type="entry name" value="Hexapep_2"/>
    <property type="match status" value="1"/>
</dbReference>
<reference evidence="4 5" key="1">
    <citation type="submission" date="2015-09" db="EMBL/GenBank/DDBJ databases">
        <authorList>
            <consortium name="Pathogen Informatics"/>
        </authorList>
    </citation>
    <scope>NUCLEOTIDE SEQUENCE [LARGE SCALE GENOMIC DNA]</scope>
    <source>
        <strain evidence="4 5">2789STDY5608891</strain>
    </source>
</reference>
<dbReference type="Gene3D" id="2.160.10.10">
    <property type="entry name" value="Hexapeptide repeat proteins"/>
    <property type="match status" value="1"/>
</dbReference>
<dbReference type="RefSeq" id="WP_021738680.1">
    <property type="nucleotide sequence ID" value="NZ_CABKSU010000038.1"/>
</dbReference>
<evidence type="ECO:0000313" key="4">
    <source>
        <dbReference type="EMBL" id="CUN25603.1"/>
    </source>
</evidence>
<dbReference type="PROSITE" id="PS00101">
    <property type="entry name" value="HEXAPEP_TRANSFERASES"/>
    <property type="match status" value="1"/>
</dbReference>
<accession>A0A173VEM5</accession>
<dbReference type="PANTHER" id="PTHR23416:SF23">
    <property type="entry name" value="ACETYLTRANSFERASE C18B11.09C-RELATED"/>
    <property type="match status" value="1"/>
</dbReference>
<dbReference type="InterPro" id="IPR051159">
    <property type="entry name" value="Hexapeptide_acetyltransf"/>
</dbReference>
<dbReference type="InterPro" id="IPR011004">
    <property type="entry name" value="Trimer_LpxA-like_sf"/>
</dbReference>
<dbReference type="CDD" id="cd03357">
    <property type="entry name" value="LbH_MAT_GAT"/>
    <property type="match status" value="1"/>
</dbReference>
<dbReference type="Proteomes" id="UP000095492">
    <property type="component" value="Unassembled WGS sequence"/>
</dbReference>
<dbReference type="InterPro" id="IPR018357">
    <property type="entry name" value="Hexapep_transf_CS"/>
</dbReference>
<dbReference type="EC" id="2.3.1.-" evidence="4"/>
<evidence type="ECO:0000313" key="5">
    <source>
        <dbReference type="Proteomes" id="UP000095492"/>
    </source>
</evidence>
<gene>
    <name evidence="4" type="ORF">ERS852448_02848</name>
</gene>
<keyword evidence="3" id="KW-0677">Repeat</keyword>
<evidence type="ECO:0000256" key="1">
    <source>
        <dbReference type="ARBA" id="ARBA00007274"/>
    </source>
</evidence>
<sequence length="191" mass="20815">MTAEEFRNTIKNESYIGGGSPLHLEFHAFSQRAMKLTCEMNYNYHTPEELRSLMSKLTQSEIDETFGIFPPFYTDCGINIHIGKNVFINSGCKFQDQGGIFIDDGALIGHNVVIATLNHDMNPTKRASMIAQPIHIGKNVWIGSNATILAGVSIGNGAVIGAGSVVTKDVPENTVYAGVPAKKIKDISDER</sequence>